<accession>A0A2M7BAW3</accession>
<gene>
    <name evidence="2" type="ORF">COS54_03365</name>
</gene>
<dbReference type="EMBL" id="PEVC01000059">
    <property type="protein sequence ID" value="PIV00246.1"/>
    <property type="molecule type" value="Genomic_DNA"/>
</dbReference>
<feature type="transmembrane region" description="Helical" evidence="1">
    <location>
        <begin position="252"/>
        <end position="271"/>
    </location>
</feature>
<proteinExistence type="predicted"/>
<comment type="caution">
    <text evidence="2">The sequence shown here is derived from an EMBL/GenBank/DDBJ whole genome shotgun (WGS) entry which is preliminary data.</text>
</comment>
<evidence type="ECO:0000313" key="2">
    <source>
        <dbReference type="EMBL" id="PIV00246.1"/>
    </source>
</evidence>
<organism evidence="2 3">
    <name type="scientific">Candidatus Shapirobacteria bacterium CG03_land_8_20_14_0_80_39_12</name>
    <dbReference type="NCBI Taxonomy" id="1974879"/>
    <lineage>
        <taxon>Bacteria</taxon>
        <taxon>Candidatus Shapironibacteriota</taxon>
    </lineage>
</organism>
<reference evidence="3" key="1">
    <citation type="submission" date="2017-09" db="EMBL/GenBank/DDBJ databases">
        <title>Depth-based differentiation of microbial function through sediment-hosted aquifers and enrichment of novel symbionts in the deep terrestrial subsurface.</title>
        <authorList>
            <person name="Probst A.J."/>
            <person name="Ladd B."/>
            <person name="Jarett J.K."/>
            <person name="Geller-Mcgrath D.E."/>
            <person name="Sieber C.M.K."/>
            <person name="Emerson J.B."/>
            <person name="Anantharaman K."/>
            <person name="Thomas B.C."/>
            <person name="Malmstrom R."/>
            <person name="Stieglmeier M."/>
            <person name="Klingl A."/>
            <person name="Woyke T."/>
            <person name="Ryan C.M."/>
            <person name="Banfield J.F."/>
        </authorList>
    </citation>
    <scope>NUCLEOTIDE SEQUENCE [LARGE SCALE GENOMIC DNA]</scope>
</reference>
<name>A0A2M7BAW3_9BACT</name>
<feature type="transmembrane region" description="Helical" evidence="1">
    <location>
        <begin position="74"/>
        <end position="92"/>
    </location>
</feature>
<dbReference type="AlphaFoldDB" id="A0A2M7BAW3"/>
<feature type="transmembrane region" description="Helical" evidence="1">
    <location>
        <begin position="51"/>
        <end position="68"/>
    </location>
</feature>
<keyword evidence="1" id="KW-1133">Transmembrane helix</keyword>
<feature type="transmembrane region" description="Helical" evidence="1">
    <location>
        <begin position="23"/>
        <end position="39"/>
    </location>
</feature>
<dbReference type="Proteomes" id="UP000229631">
    <property type="component" value="Unassembled WGS sequence"/>
</dbReference>
<sequence>MNIILILLKVINVVLFFFLVKKYFHKFFTTIFLTILFIISPWQTQINQENILIALFLSILFFLIVTHKKDALNLKYLLIVFLLLFLPSLFLITNKLPRRNKFQAKNTPLSLNQESIAHIIHYQNILNPLNPVFSRLYTNKATEIVKNLEINFFETFNLNYYFFANHPLERVGVKETEKLYSGLLPLFILGLVSLNSVLFLPTIFWIIVASLISSLFNNRIYNIQILLFVPFLLLIGIGLEKILKLPVLWKKIIILGPILIWLIVEIIVLGLNQNLYF</sequence>
<keyword evidence="1" id="KW-0472">Membrane</keyword>
<feature type="transmembrane region" description="Helical" evidence="1">
    <location>
        <begin position="183"/>
        <end position="208"/>
    </location>
</feature>
<protein>
    <recommendedName>
        <fullName evidence="4">Glycosyltransferase RgtA/B/C/D-like domain-containing protein</fullName>
    </recommendedName>
</protein>
<evidence type="ECO:0000313" key="3">
    <source>
        <dbReference type="Proteomes" id="UP000229631"/>
    </source>
</evidence>
<evidence type="ECO:0000256" key="1">
    <source>
        <dbReference type="SAM" id="Phobius"/>
    </source>
</evidence>
<keyword evidence="1" id="KW-0812">Transmembrane</keyword>
<evidence type="ECO:0008006" key="4">
    <source>
        <dbReference type="Google" id="ProtNLM"/>
    </source>
</evidence>
<feature type="transmembrane region" description="Helical" evidence="1">
    <location>
        <begin position="220"/>
        <end position="240"/>
    </location>
</feature>